<dbReference type="eggNOG" id="KOG0133">
    <property type="taxonomic scope" value="Eukaryota"/>
</dbReference>
<accession>U4LBA0</accession>
<dbReference type="InterPro" id="IPR005101">
    <property type="entry name" value="Cryptochr/Photolyase_FAD-bd"/>
</dbReference>
<dbReference type="GO" id="GO:0005634">
    <property type="term" value="C:nucleus"/>
    <property type="evidence" value="ECO:0007669"/>
    <property type="project" value="TreeGrafter"/>
</dbReference>
<feature type="site" description="Electron transfer via tryptophanyl radical" evidence="6">
    <location>
        <position position="501"/>
    </location>
</feature>
<dbReference type="InterPro" id="IPR036134">
    <property type="entry name" value="Crypto/Photolyase_FAD-like_sf"/>
</dbReference>
<dbReference type="Pfam" id="PF03441">
    <property type="entry name" value="FAD_binding_7"/>
    <property type="match status" value="1"/>
</dbReference>
<dbReference type="GO" id="GO:0003904">
    <property type="term" value="F:deoxyribodipyrimidine photo-lyase activity"/>
    <property type="evidence" value="ECO:0007669"/>
    <property type="project" value="TreeGrafter"/>
</dbReference>
<comment type="similarity">
    <text evidence="1">Belongs to the DNA photolyase class-1 family.</text>
</comment>
<name>U4LBA0_PYROM</name>
<dbReference type="GO" id="GO:0006950">
    <property type="term" value="P:response to stress"/>
    <property type="evidence" value="ECO:0007669"/>
    <property type="project" value="UniProtKB-ARBA"/>
</dbReference>
<keyword evidence="2 5" id="KW-0285">Flavoprotein</keyword>
<dbReference type="InterPro" id="IPR036155">
    <property type="entry name" value="Crypto/Photolyase_N_sf"/>
</dbReference>
<evidence type="ECO:0000256" key="1">
    <source>
        <dbReference type="ARBA" id="ARBA00005862"/>
    </source>
</evidence>
<evidence type="ECO:0000259" key="7">
    <source>
        <dbReference type="PROSITE" id="PS51645"/>
    </source>
</evidence>
<dbReference type="STRING" id="1076935.U4LBA0"/>
<evidence type="ECO:0000313" key="9">
    <source>
        <dbReference type="Proteomes" id="UP000018144"/>
    </source>
</evidence>
<dbReference type="GO" id="GO:0043153">
    <property type="term" value="P:entrainment of circadian clock by photoperiod"/>
    <property type="evidence" value="ECO:0007669"/>
    <property type="project" value="TreeGrafter"/>
</dbReference>
<reference evidence="8 9" key="1">
    <citation type="journal article" date="2013" name="PLoS Genet.">
        <title>The genome and development-dependent transcriptomes of Pyronema confluens: a window into fungal evolution.</title>
        <authorList>
            <person name="Traeger S."/>
            <person name="Altegoer F."/>
            <person name="Freitag M."/>
            <person name="Gabaldon T."/>
            <person name="Kempken F."/>
            <person name="Kumar A."/>
            <person name="Marcet-Houben M."/>
            <person name="Poggeler S."/>
            <person name="Stajich J.E."/>
            <person name="Nowrousian M."/>
        </authorList>
    </citation>
    <scope>NUCLEOTIDE SEQUENCE [LARGE SCALE GENOMIC DNA]</scope>
    <source>
        <strain evidence="9">CBS 100304</strain>
        <tissue evidence="8">Vegetative mycelium</tissue>
    </source>
</reference>
<dbReference type="SUPFAM" id="SSF48173">
    <property type="entry name" value="Cryptochrome/photolyase FAD-binding domain"/>
    <property type="match status" value="1"/>
</dbReference>
<dbReference type="PROSITE" id="PS51645">
    <property type="entry name" value="PHR_CRY_ALPHA_BETA"/>
    <property type="match status" value="1"/>
</dbReference>
<dbReference type="PANTHER" id="PTHR11455:SF18">
    <property type="entry name" value="SI:CH1073-390K14.1"/>
    <property type="match status" value="1"/>
</dbReference>
<feature type="site" description="Electron transfer via tryptophanyl radical" evidence="6">
    <location>
        <position position="524"/>
    </location>
</feature>
<dbReference type="InterPro" id="IPR002081">
    <property type="entry name" value="Cryptochrome/DNA_photolyase_1"/>
</dbReference>
<dbReference type="AlphaFoldDB" id="U4LBA0"/>
<dbReference type="InterPro" id="IPR006050">
    <property type="entry name" value="DNA_photolyase_N"/>
</dbReference>
<keyword evidence="8" id="KW-0456">Lyase</keyword>
<feature type="site" description="Electron transfer via tryptophanyl radical" evidence="6">
    <location>
        <position position="447"/>
    </location>
</feature>
<feature type="binding site" evidence="5">
    <location>
        <begin position="415"/>
        <end position="422"/>
    </location>
    <ligand>
        <name>FAD</name>
        <dbReference type="ChEBI" id="CHEBI:57692"/>
    </ligand>
</feature>
<protein>
    <submittedName>
        <fullName evidence="8">Similar to Deoxyribodipyrimidine photo-lyase acc. no. P27526</fullName>
    </submittedName>
</protein>
<dbReference type="SUPFAM" id="SSF52425">
    <property type="entry name" value="Cryptochrome/photolyase, N-terminal domain"/>
    <property type="match status" value="1"/>
</dbReference>
<dbReference type="Gene3D" id="3.40.50.620">
    <property type="entry name" value="HUPs"/>
    <property type="match status" value="1"/>
</dbReference>
<feature type="binding site" evidence="5">
    <location>
        <begin position="514"/>
        <end position="516"/>
    </location>
    <ligand>
        <name>FAD</name>
        <dbReference type="ChEBI" id="CHEBI:57692"/>
    </ligand>
</feature>
<dbReference type="EMBL" id="HF935614">
    <property type="protein sequence ID" value="CCX11391.1"/>
    <property type="molecule type" value="Genomic_DNA"/>
</dbReference>
<evidence type="ECO:0000256" key="2">
    <source>
        <dbReference type="ARBA" id="ARBA00022630"/>
    </source>
</evidence>
<evidence type="ECO:0000256" key="4">
    <source>
        <dbReference type="ARBA" id="ARBA00022991"/>
    </source>
</evidence>
<dbReference type="Gene3D" id="1.25.40.80">
    <property type="match status" value="1"/>
</dbReference>
<feature type="binding site" evidence="5">
    <location>
        <position position="412"/>
    </location>
    <ligand>
        <name>FAD</name>
        <dbReference type="ChEBI" id="CHEBI:57692"/>
    </ligand>
</feature>
<dbReference type="PANTHER" id="PTHR11455">
    <property type="entry name" value="CRYPTOCHROME"/>
    <property type="match status" value="1"/>
</dbReference>
<comment type="cofactor">
    <cofactor evidence="5">
        <name>FAD</name>
        <dbReference type="ChEBI" id="CHEBI:57692"/>
    </cofactor>
    <text evidence="5">Binds 1 FAD per subunit.</text>
</comment>
<dbReference type="GO" id="GO:0032922">
    <property type="term" value="P:circadian regulation of gene expression"/>
    <property type="evidence" value="ECO:0007669"/>
    <property type="project" value="TreeGrafter"/>
</dbReference>
<organism evidence="8 9">
    <name type="scientific">Pyronema omphalodes (strain CBS 100304)</name>
    <name type="common">Pyronema confluens</name>
    <dbReference type="NCBI Taxonomy" id="1076935"/>
    <lineage>
        <taxon>Eukaryota</taxon>
        <taxon>Fungi</taxon>
        <taxon>Dikarya</taxon>
        <taxon>Ascomycota</taxon>
        <taxon>Pezizomycotina</taxon>
        <taxon>Pezizomycetes</taxon>
        <taxon>Pezizales</taxon>
        <taxon>Pyronemataceae</taxon>
        <taxon>Pyronema</taxon>
    </lineage>
</organism>
<dbReference type="GO" id="GO:0003677">
    <property type="term" value="F:DNA binding"/>
    <property type="evidence" value="ECO:0007669"/>
    <property type="project" value="TreeGrafter"/>
</dbReference>
<evidence type="ECO:0000256" key="5">
    <source>
        <dbReference type="PIRSR" id="PIRSR602081-1"/>
    </source>
</evidence>
<evidence type="ECO:0000256" key="6">
    <source>
        <dbReference type="PIRSR" id="PIRSR602081-2"/>
    </source>
</evidence>
<keyword evidence="9" id="KW-1185">Reference proteome</keyword>
<evidence type="ECO:0000313" key="8">
    <source>
        <dbReference type="EMBL" id="CCX11391.1"/>
    </source>
</evidence>
<feature type="binding site" evidence="5">
    <location>
        <begin position="373"/>
        <end position="377"/>
    </location>
    <ligand>
        <name>FAD</name>
        <dbReference type="ChEBI" id="CHEBI:57692"/>
    </ligand>
</feature>
<dbReference type="OrthoDB" id="435881at2759"/>
<keyword evidence="3 5" id="KW-0274">FAD</keyword>
<proteinExistence type="inferred from homology"/>
<dbReference type="Gene3D" id="1.10.579.10">
    <property type="entry name" value="DNA Cyclobutane Dipyrimidine Photolyase, subunit A, domain 3"/>
    <property type="match status" value="1"/>
</dbReference>
<feature type="domain" description="Photolyase/cryptochrome alpha/beta" evidence="7">
    <location>
        <begin position="128"/>
        <end position="261"/>
    </location>
</feature>
<dbReference type="InterPro" id="IPR018394">
    <property type="entry name" value="DNA_photolyase_1_CS_C"/>
</dbReference>
<dbReference type="InterPro" id="IPR014729">
    <property type="entry name" value="Rossmann-like_a/b/a_fold"/>
</dbReference>
<gene>
    <name evidence="8" type="ORF">PCON_10985</name>
</gene>
<dbReference type="PROSITE" id="PS00691">
    <property type="entry name" value="DNA_PHOTOLYASES_1_2"/>
    <property type="match status" value="1"/>
</dbReference>
<evidence type="ECO:0000256" key="3">
    <source>
        <dbReference type="ARBA" id="ARBA00022827"/>
    </source>
</evidence>
<dbReference type="GO" id="GO:0005737">
    <property type="term" value="C:cytoplasm"/>
    <property type="evidence" value="ECO:0007669"/>
    <property type="project" value="TreeGrafter"/>
</dbReference>
<sequence length="637" mass="71365">MKKPQNLLHLRVLSPLLHHRCLIFTMPPKRKLLTGSSSSTPPTKKIQTTLSFAGPPSATAAAPATSPALVVDPKVYDSQVVNRKYYPPVISPERVQGYLNGTIKKPIDELKAALCDTAKFRANLKPAGAVVHWFRTDLRMEDNSGLHKASKLGVPVIALYVHSPQDLEAHVVAPAKTDFMIRSLGELKKELAEKNIPLWVETVEKRKDIPKRITELVKQWNANVLFANMEYEVDELRRDTKLIKLGMENDIAVNIVHDVCAVPPGELVTKSTKTPFTVFSPWFRAYCFELFENPALLNLYPSPADNPPSFATEKQKLFTSPLPSSPLDIEKISTLITLFPAGASEANSRLKSFLETKGKAYQDTRNTPSIDGTSSLSPYFAAGCLSSRTAIHHAKASNNGRLSGGGGGIDCWISEVGWRDFYKHVIAGFPHVCMNTPFKPLYTQLPWLPDPLPHFTAWRTGLTGYPFIDAAMRHLSFSHFMPNRLRMVTATFLCKDLHIDWRLGEAHFSSLLIDGDFSANNGGWSWCASVGVDAQPYFRIFNPMDQGRKWDKEGEYIRRWVPELKDVVGDEIHWPSDNIREKMGYPKAIVDHKVESKIAVEAYKAVAKVGKEEKEKKVERAEDGGKVGKNARVVRRW</sequence>
<keyword evidence="4" id="KW-0157">Chromophore</keyword>
<dbReference type="Proteomes" id="UP000018144">
    <property type="component" value="Unassembled WGS sequence"/>
</dbReference>
<dbReference type="PRINTS" id="PR00147">
    <property type="entry name" value="DNAPHOTLYASE"/>
</dbReference>
<dbReference type="GO" id="GO:0071949">
    <property type="term" value="F:FAD binding"/>
    <property type="evidence" value="ECO:0007669"/>
    <property type="project" value="TreeGrafter"/>
</dbReference>
<dbReference type="OMA" id="YTVFTPY"/>
<feature type="binding site" evidence="5">
    <location>
        <position position="361"/>
    </location>
    <ligand>
        <name>FAD</name>
        <dbReference type="ChEBI" id="CHEBI:57692"/>
    </ligand>
</feature>
<dbReference type="Pfam" id="PF00875">
    <property type="entry name" value="DNA_photolyase"/>
    <property type="match status" value="1"/>
</dbReference>
<dbReference type="GO" id="GO:0006139">
    <property type="term" value="P:nucleobase-containing compound metabolic process"/>
    <property type="evidence" value="ECO:0007669"/>
    <property type="project" value="UniProtKB-ARBA"/>
</dbReference>